<evidence type="ECO:0000313" key="8">
    <source>
        <dbReference type="EMBL" id="MFC5447731.1"/>
    </source>
</evidence>
<sequence length="66" mass="7405">MSKFYRSSTNKWVTGICGGIAQYLNVNVTLVRIAMVLAAFCSFGTTLLLYFIASMLTPKDPFIQYQ</sequence>
<keyword evidence="4 6" id="KW-1133">Transmembrane helix</keyword>
<dbReference type="Proteomes" id="UP001596044">
    <property type="component" value="Unassembled WGS sequence"/>
</dbReference>
<keyword evidence="3 6" id="KW-0812">Transmembrane</keyword>
<feature type="domain" description="Phage shock protein PspC N-terminal" evidence="7">
    <location>
        <begin position="3"/>
        <end position="59"/>
    </location>
</feature>
<evidence type="ECO:0000256" key="4">
    <source>
        <dbReference type="ARBA" id="ARBA00022989"/>
    </source>
</evidence>
<evidence type="ECO:0000313" key="9">
    <source>
        <dbReference type="Proteomes" id="UP001596044"/>
    </source>
</evidence>
<evidence type="ECO:0000256" key="5">
    <source>
        <dbReference type="ARBA" id="ARBA00023136"/>
    </source>
</evidence>
<dbReference type="InterPro" id="IPR052027">
    <property type="entry name" value="PspC"/>
</dbReference>
<evidence type="ECO:0000259" key="7">
    <source>
        <dbReference type="Pfam" id="PF04024"/>
    </source>
</evidence>
<evidence type="ECO:0000256" key="2">
    <source>
        <dbReference type="ARBA" id="ARBA00022475"/>
    </source>
</evidence>
<dbReference type="EMBL" id="JBHSMJ010000009">
    <property type="protein sequence ID" value="MFC5447731.1"/>
    <property type="molecule type" value="Genomic_DNA"/>
</dbReference>
<feature type="transmembrane region" description="Helical" evidence="6">
    <location>
        <begin position="33"/>
        <end position="53"/>
    </location>
</feature>
<evidence type="ECO:0000256" key="3">
    <source>
        <dbReference type="ARBA" id="ARBA00022692"/>
    </source>
</evidence>
<reference evidence="9" key="1">
    <citation type="journal article" date="2019" name="Int. J. Syst. Evol. Microbiol.">
        <title>The Global Catalogue of Microorganisms (GCM) 10K type strain sequencing project: providing services to taxonomists for standard genome sequencing and annotation.</title>
        <authorList>
            <consortium name="The Broad Institute Genomics Platform"/>
            <consortium name="The Broad Institute Genome Sequencing Center for Infectious Disease"/>
            <person name="Wu L."/>
            <person name="Ma J."/>
        </authorList>
    </citation>
    <scope>NUCLEOTIDE SEQUENCE [LARGE SCALE GENOMIC DNA]</scope>
    <source>
        <strain evidence="9">KACC 11904</strain>
    </source>
</reference>
<gene>
    <name evidence="8" type="ORF">ACFPOG_05640</name>
</gene>
<comment type="subcellular location">
    <subcellularLocation>
        <location evidence="1">Cell membrane</location>
        <topology evidence="1">Single-pass membrane protein</topology>
    </subcellularLocation>
</comment>
<proteinExistence type="predicted"/>
<dbReference type="PANTHER" id="PTHR33885">
    <property type="entry name" value="PHAGE SHOCK PROTEIN C"/>
    <property type="match status" value="1"/>
</dbReference>
<name>A0ABW0K4F8_9BACL</name>
<dbReference type="PANTHER" id="PTHR33885:SF3">
    <property type="entry name" value="PHAGE SHOCK PROTEIN C"/>
    <property type="match status" value="1"/>
</dbReference>
<keyword evidence="2" id="KW-1003">Cell membrane</keyword>
<keyword evidence="5 6" id="KW-0472">Membrane</keyword>
<protein>
    <submittedName>
        <fullName evidence="8">PspC domain-containing protein</fullName>
    </submittedName>
</protein>
<dbReference type="InterPro" id="IPR007168">
    <property type="entry name" value="Phageshock_PspC_N"/>
</dbReference>
<evidence type="ECO:0000256" key="6">
    <source>
        <dbReference type="SAM" id="Phobius"/>
    </source>
</evidence>
<comment type="caution">
    <text evidence="8">The sequence shown here is derived from an EMBL/GenBank/DDBJ whole genome shotgun (WGS) entry which is preliminary data.</text>
</comment>
<accession>A0ABW0K4F8</accession>
<evidence type="ECO:0000256" key="1">
    <source>
        <dbReference type="ARBA" id="ARBA00004162"/>
    </source>
</evidence>
<keyword evidence="9" id="KW-1185">Reference proteome</keyword>
<organism evidence="8 9">
    <name type="scientific">Paenibacillus aestuarii</name>
    <dbReference type="NCBI Taxonomy" id="516965"/>
    <lineage>
        <taxon>Bacteria</taxon>
        <taxon>Bacillati</taxon>
        <taxon>Bacillota</taxon>
        <taxon>Bacilli</taxon>
        <taxon>Bacillales</taxon>
        <taxon>Paenibacillaceae</taxon>
        <taxon>Paenibacillus</taxon>
    </lineage>
</organism>
<dbReference type="RefSeq" id="WP_270877399.1">
    <property type="nucleotide sequence ID" value="NZ_JAQFVF010000001.1"/>
</dbReference>
<dbReference type="Pfam" id="PF04024">
    <property type="entry name" value="PspC"/>
    <property type="match status" value="1"/>
</dbReference>